<dbReference type="Gene3D" id="4.10.490.10">
    <property type="entry name" value="High potential iron-sulphur protein"/>
    <property type="match status" value="1"/>
</dbReference>
<sequence length="123" mass="13377">MGIKNNSRRNFINKCFSSGCLFLGGMLLFNCRGKNESSGDESETMIQSNLNDPCNDLTDVSDGEIKKRESLGYVKQSAVPNNSCGNCALYIPAKPDKKCGGCILFKGPVYVEGHCIQWAAVTN</sequence>
<dbReference type="GO" id="GO:0009055">
    <property type="term" value="F:electron transfer activity"/>
    <property type="evidence" value="ECO:0007669"/>
    <property type="project" value="InterPro"/>
</dbReference>
<keyword evidence="2" id="KW-1185">Reference proteome</keyword>
<dbReference type="SUPFAM" id="SSF57652">
    <property type="entry name" value="HIPIP (high potential iron protein)"/>
    <property type="match status" value="1"/>
</dbReference>
<dbReference type="InterPro" id="IPR036369">
    <property type="entry name" value="HIPIP_sf"/>
</dbReference>
<accession>A0A327R6P1</accession>
<organism evidence="1 2">
    <name type="scientific">Arenibacter echinorum</name>
    <dbReference type="NCBI Taxonomy" id="440515"/>
    <lineage>
        <taxon>Bacteria</taxon>
        <taxon>Pseudomonadati</taxon>
        <taxon>Bacteroidota</taxon>
        <taxon>Flavobacteriia</taxon>
        <taxon>Flavobacteriales</taxon>
        <taxon>Flavobacteriaceae</taxon>
        <taxon>Arenibacter</taxon>
    </lineage>
</organism>
<dbReference type="EMBL" id="QLLN01000003">
    <property type="protein sequence ID" value="RAJ12516.1"/>
    <property type="molecule type" value="Genomic_DNA"/>
</dbReference>
<reference evidence="1 2" key="1">
    <citation type="submission" date="2018-06" db="EMBL/GenBank/DDBJ databases">
        <title>Genomic Encyclopedia of Archaeal and Bacterial Type Strains, Phase II (KMG-II): from individual species to whole genera.</title>
        <authorList>
            <person name="Goeker M."/>
        </authorList>
    </citation>
    <scope>NUCLEOTIDE SEQUENCE [LARGE SCALE GENOMIC DNA]</scope>
    <source>
        <strain evidence="1 2">DSM 23522</strain>
    </source>
</reference>
<dbReference type="Proteomes" id="UP000249696">
    <property type="component" value="Unassembled WGS sequence"/>
</dbReference>
<gene>
    <name evidence="1" type="ORF">LV92_01751</name>
</gene>
<evidence type="ECO:0000313" key="1">
    <source>
        <dbReference type="EMBL" id="RAJ12516.1"/>
    </source>
</evidence>
<evidence type="ECO:0000313" key="2">
    <source>
        <dbReference type="Proteomes" id="UP000249696"/>
    </source>
</evidence>
<dbReference type="OrthoDB" id="671811at2"/>
<comment type="caution">
    <text evidence="1">The sequence shown here is derived from an EMBL/GenBank/DDBJ whole genome shotgun (WGS) entry which is preliminary data.</text>
</comment>
<dbReference type="RefSeq" id="WP_111623254.1">
    <property type="nucleotide sequence ID" value="NZ_QLLN01000003.1"/>
</dbReference>
<dbReference type="AlphaFoldDB" id="A0A327R6P1"/>
<name>A0A327R6P1_9FLAO</name>
<protein>
    <submittedName>
        <fullName evidence="1">High potential iron-sulfur protein</fullName>
    </submittedName>
</protein>
<proteinExistence type="predicted"/>
<dbReference type="GO" id="GO:0019646">
    <property type="term" value="P:aerobic electron transport chain"/>
    <property type="evidence" value="ECO:0007669"/>
    <property type="project" value="InterPro"/>
</dbReference>